<keyword evidence="2 6" id="KW-0812">Transmembrane</keyword>
<feature type="domain" description="Methylamine utilisation protein MauE" evidence="7">
    <location>
        <begin position="6"/>
        <end position="131"/>
    </location>
</feature>
<evidence type="ECO:0000256" key="6">
    <source>
        <dbReference type="SAM" id="Phobius"/>
    </source>
</evidence>
<keyword evidence="9" id="KW-1185">Reference proteome</keyword>
<sequence>MKNLTIINFAISTILGLLMLYSGSSKLLDFHNFTEQIDKSPFLYNRFEILPVLLITIETVLGVLLLTHYKRKLVLYFHLYLMSSFTVYIYLMMQKASYLPCACMGIFESLSWQEHLWVNIILVVLNLIAIFIGTDLNKEEQYKNHKQRITGSYNTIRRASPSGATDQMDNGRNSQYF</sequence>
<comment type="subcellular location">
    <subcellularLocation>
        <location evidence="1">Membrane</location>
        <topology evidence="1">Multi-pass membrane protein</topology>
    </subcellularLocation>
</comment>
<evidence type="ECO:0000313" key="9">
    <source>
        <dbReference type="Proteomes" id="UP001597525"/>
    </source>
</evidence>
<dbReference type="EMBL" id="JBHUPB010000003">
    <property type="protein sequence ID" value="MFD2966219.1"/>
    <property type="molecule type" value="Genomic_DNA"/>
</dbReference>
<evidence type="ECO:0000259" key="7">
    <source>
        <dbReference type="Pfam" id="PF07291"/>
    </source>
</evidence>
<comment type="caution">
    <text evidence="8">The sequence shown here is derived from an EMBL/GenBank/DDBJ whole genome shotgun (WGS) entry which is preliminary data.</text>
</comment>
<evidence type="ECO:0000256" key="3">
    <source>
        <dbReference type="ARBA" id="ARBA00022989"/>
    </source>
</evidence>
<reference evidence="9" key="1">
    <citation type="journal article" date="2019" name="Int. J. Syst. Evol. Microbiol.">
        <title>The Global Catalogue of Microorganisms (GCM) 10K type strain sequencing project: providing services to taxonomists for standard genome sequencing and annotation.</title>
        <authorList>
            <consortium name="The Broad Institute Genomics Platform"/>
            <consortium name="The Broad Institute Genome Sequencing Center for Infectious Disease"/>
            <person name="Wu L."/>
            <person name="Ma J."/>
        </authorList>
    </citation>
    <scope>NUCLEOTIDE SEQUENCE [LARGE SCALE GENOMIC DNA]</scope>
    <source>
        <strain evidence="9">KCTC 22814</strain>
    </source>
</reference>
<evidence type="ECO:0000313" key="8">
    <source>
        <dbReference type="EMBL" id="MFD2966219.1"/>
    </source>
</evidence>
<keyword evidence="4 6" id="KW-0472">Membrane</keyword>
<feature type="region of interest" description="Disordered" evidence="5">
    <location>
        <begin position="156"/>
        <end position="177"/>
    </location>
</feature>
<evidence type="ECO:0000256" key="4">
    <source>
        <dbReference type="ARBA" id="ARBA00023136"/>
    </source>
</evidence>
<organism evidence="8 9">
    <name type="scientific">Sphingobacterium bambusae</name>
    <dbReference type="NCBI Taxonomy" id="662858"/>
    <lineage>
        <taxon>Bacteria</taxon>
        <taxon>Pseudomonadati</taxon>
        <taxon>Bacteroidota</taxon>
        <taxon>Sphingobacteriia</taxon>
        <taxon>Sphingobacteriales</taxon>
        <taxon>Sphingobacteriaceae</taxon>
        <taxon>Sphingobacterium</taxon>
    </lineage>
</organism>
<dbReference type="Pfam" id="PF07291">
    <property type="entry name" value="MauE"/>
    <property type="match status" value="1"/>
</dbReference>
<dbReference type="RefSeq" id="WP_320184010.1">
    <property type="nucleotide sequence ID" value="NZ_CP138332.1"/>
</dbReference>
<gene>
    <name evidence="8" type="ORF">ACFS7Y_02415</name>
</gene>
<accession>A0ABW6BCK0</accession>
<evidence type="ECO:0000256" key="2">
    <source>
        <dbReference type="ARBA" id="ARBA00022692"/>
    </source>
</evidence>
<proteinExistence type="predicted"/>
<keyword evidence="3 6" id="KW-1133">Transmembrane helix</keyword>
<dbReference type="Proteomes" id="UP001597525">
    <property type="component" value="Unassembled WGS sequence"/>
</dbReference>
<protein>
    <submittedName>
        <fullName evidence="8">MauE/DoxX family redox-associated membrane protein</fullName>
    </submittedName>
</protein>
<name>A0ABW6BCK0_9SPHI</name>
<feature type="transmembrane region" description="Helical" evidence="6">
    <location>
        <begin position="73"/>
        <end position="91"/>
    </location>
</feature>
<feature type="transmembrane region" description="Helical" evidence="6">
    <location>
        <begin position="49"/>
        <end position="66"/>
    </location>
</feature>
<dbReference type="InterPro" id="IPR009908">
    <property type="entry name" value="Methylamine_util_MauE"/>
</dbReference>
<evidence type="ECO:0000256" key="5">
    <source>
        <dbReference type="SAM" id="MobiDB-lite"/>
    </source>
</evidence>
<evidence type="ECO:0000256" key="1">
    <source>
        <dbReference type="ARBA" id="ARBA00004141"/>
    </source>
</evidence>
<feature type="transmembrane region" description="Helical" evidence="6">
    <location>
        <begin position="116"/>
        <end position="136"/>
    </location>
</feature>